<dbReference type="AlphaFoldDB" id="A0A2V4C7V1"/>
<gene>
    <name evidence="1" type="ORF">DMB65_03385</name>
</gene>
<dbReference type="Gene3D" id="2.40.70.10">
    <property type="entry name" value="Acid Proteases"/>
    <property type="match status" value="2"/>
</dbReference>
<evidence type="ECO:0000313" key="2">
    <source>
        <dbReference type="Proteomes" id="UP000247903"/>
    </source>
</evidence>
<comment type="caution">
    <text evidence="1">The sequence shown here is derived from an EMBL/GenBank/DDBJ whole genome shotgun (WGS) entry which is preliminary data.</text>
</comment>
<organism evidence="1 2">
    <name type="scientific">Flavobacterium cheongpyeongense</name>
    <dbReference type="NCBI Taxonomy" id="2212651"/>
    <lineage>
        <taxon>Bacteria</taxon>
        <taxon>Pseudomonadati</taxon>
        <taxon>Bacteroidota</taxon>
        <taxon>Flavobacteriia</taxon>
        <taxon>Flavobacteriales</taxon>
        <taxon>Flavobacteriaceae</taxon>
        <taxon>Flavobacterium</taxon>
    </lineage>
</organism>
<evidence type="ECO:0008006" key="3">
    <source>
        <dbReference type="Google" id="ProtNLM"/>
    </source>
</evidence>
<evidence type="ECO:0000313" key="1">
    <source>
        <dbReference type="EMBL" id="PXY42284.1"/>
    </source>
</evidence>
<dbReference type="InterPro" id="IPR021109">
    <property type="entry name" value="Peptidase_aspartic_dom_sf"/>
</dbReference>
<sequence>MRETDVGINIKETETMQQKIILILSILFLTQTNCFSQNRKQIAKSGFVNEKDYLVEIPFSYIGKHIFIEVLISDKKYNFLFDTGYEISAIDQDISKEISYTLKKEIELSGSSVSTQKVRLIELSNISISNVSFEKTYGMLQDLSLIKPNYETIKISGIIGNNLMRKANWQIDYKKSVIRISDKTNKFDIPKTSQIVTMKNQNWGLGYIDTQINTKTYKFIFDLGSSGKFTANTSFIENLDQKKATNPEELKQKFPIDKIKIGEIELYNQSLSLEKGVASLIGNAFFEDYLLTIDWKKNILHLTPYNN</sequence>
<dbReference type="Pfam" id="PF13650">
    <property type="entry name" value="Asp_protease_2"/>
    <property type="match status" value="1"/>
</dbReference>
<reference evidence="1 2" key="1">
    <citation type="submission" date="2018-05" db="EMBL/GenBank/DDBJ databases">
        <title>Flavobacterium sp. strain IMCC34759, incomplete genome.</title>
        <authorList>
            <person name="Joung Y."/>
            <person name="Cho J."/>
        </authorList>
    </citation>
    <scope>NUCLEOTIDE SEQUENCE [LARGE SCALE GENOMIC DNA]</scope>
    <source>
        <strain evidence="1 2">IMCC34759</strain>
    </source>
</reference>
<proteinExistence type="predicted"/>
<dbReference type="OrthoDB" id="5580718at2"/>
<dbReference type="RefSeq" id="WP_110305256.1">
    <property type="nucleotide sequence ID" value="NZ_QJHK01000002.1"/>
</dbReference>
<name>A0A2V4C7V1_9FLAO</name>
<dbReference type="Proteomes" id="UP000247903">
    <property type="component" value="Unassembled WGS sequence"/>
</dbReference>
<accession>A0A2V4C7V1</accession>
<dbReference type="SUPFAM" id="SSF50630">
    <property type="entry name" value="Acid proteases"/>
    <property type="match status" value="1"/>
</dbReference>
<dbReference type="EMBL" id="QJHK01000002">
    <property type="protein sequence ID" value="PXY42284.1"/>
    <property type="molecule type" value="Genomic_DNA"/>
</dbReference>
<protein>
    <recommendedName>
        <fullName evidence="3">Aspartyl protease</fullName>
    </recommendedName>
</protein>
<keyword evidence="2" id="KW-1185">Reference proteome</keyword>